<dbReference type="EMBL" id="JAOYFB010000041">
    <property type="protein sequence ID" value="KAK4045069.1"/>
    <property type="molecule type" value="Genomic_DNA"/>
</dbReference>
<dbReference type="SUPFAM" id="SSF51905">
    <property type="entry name" value="FAD/NAD(P)-binding domain"/>
    <property type="match status" value="1"/>
</dbReference>
<organism evidence="2 3">
    <name type="scientific">Daphnia magna</name>
    <dbReference type="NCBI Taxonomy" id="35525"/>
    <lineage>
        <taxon>Eukaryota</taxon>
        <taxon>Metazoa</taxon>
        <taxon>Ecdysozoa</taxon>
        <taxon>Arthropoda</taxon>
        <taxon>Crustacea</taxon>
        <taxon>Branchiopoda</taxon>
        <taxon>Diplostraca</taxon>
        <taxon>Cladocera</taxon>
        <taxon>Anomopoda</taxon>
        <taxon>Daphniidae</taxon>
        <taxon>Daphnia</taxon>
    </lineage>
</organism>
<dbReference type="InterPro" id="IPR036188">
    <property type="entry name" value="FAD/NAD-bd_sf"/>
</dbReference>
<accession>A0ABR0B907</accession>
<keyword evidence="3" id="KW-1185">Reference proteome</keyword>
<comment type="caution">
    <text evidence="2">The sequence shown here is derived from an EMBL/GenBank/DDBJ whole genome shotgun (WGS) entry which is preliminary data.</text>
</comment>
<keyword evidence="1" id="KW-0175">Coiled coil</keyword>
<dbReference type="Proteomes" id="UP001234178">
    <property type="component" value="Unassembled WGS sequence"/>
</dbReference>
<gene>
    <name evidence="2" type="ORF">OUZ56_032477</name>
</gene>
<feature type="coiled-coil region" evidence="1">
    <location>
        <begin position="657"/>
        <end position="684"/>
    </location>
</feature>
<name>A0ABR0B907_9CRUS</name>
<sequence length="688" mass="76096">MARKHFDVVVLGAGLGSLFAAALLARRSFRVRVLGQRWIAPRYSYVPSRIRGASDVTEEPSATRLSRRPFQLLCHGSPVLARFLLELAQTQTLRRSTRFRDPMFQVFLPDSRLDVVPDAERFREEIHREFPDVDGAVDDLYSLLASINGRVDSAFDRQAVLPPVSFWERRTARKIEAELAAALRGPDLLSAFPEGHPYRQIPIVTAAFGSDYGAVLPPIALARLHGAWTRGVVSIAGGEEGLLSFLVERIRAHGGEVALDERAVRLITTDDRVTHVEDDSGEEAAGCDHVLFEGALPELLDLATRFAPKRADLDAYPELDAPEGRFVVSIEVGRAGLPESLAENAFLLPGVDEDAAPVWVQRSSGSSPDSELLVAETLLPVDAVLKGRRSVLGVLERHFPFIEHHYRVVDSPHDGLPLWDFRHDYEGSDADIRLEVRVIPYGRRDAQMDDVRYFEVERTALVKGGGSRDPEALRPRWVASFPEANGFAPLPAGLARLAGRMQGRGALGCLECCQSNYRFRSTQRATPKRTLEQARDQMKRMNTNRGNLWPLYGVLATSFAIVACGNASKDEARALASAVDRYRSADGEERTELGKQIGSVACSQKDLKEARTACSESARLFREAGDEKRRVSEGLARLKTGALAKESEEAQSLGAHLDAAQRSLDESAKQMEACESQLRDIRRKYGVR</sequence>
<evidence type="ECO:0000313" key="3">
    <source>
        <dbReference type="Proteomes" id="UP001234178"/>
    </source>
</evidence>
<evidence type="ECO:0000256" key="1">
    <source>
        <dbReference type="SAM" id="Coils"/>
    </source>
</evidence>
<evidence type="ECO:0000313" key="2">
    <source>
        <dbReference type="EMBL" id="KAK4045069.1"/>
    </source>
</evidence>
<evidence type="ECO:0008006" key="4">
    <source>
        <dbReference type="Google" id="ProtNLM"/>
    </source>
</evidence>
<proteinExistence type="predicted"/>
<dbReference type="Gene3D" id="3.50.50.60">
    <property type="entry name" value="FAD/NAD(P)-binding domain"/>
    <property type="match status" value="1"/>
</dbReference>
<protein>
    <recommendedName>
        <fullName evidence="4">Amine oxidase domain-containing protein</fullName>
    </recommendedName>
</protein>
<reference evidence="2 3" key="1">
    <citation type="journal article" date="2023" name="Nucleic Acids Res.">
        <title>The hologenome of Daphnia magna reveals possible DNA methylation and microbiome-mediated evolution of the host genome.</title>
        <authorList>
            <person name="Chaturvedi A."/>
            <person name="Li X."/>
            <person name="Dhandapani V."/>
            <person name="Marshall H."/>
            <person name="Kissane S."/>
            <person name="Cuenca-Cambronero M."/>
            <person name="Asole G."/>
            <person name="Calvet F."/>
            <person name="Ruiz-Romero M."/>
            <person name="Marangio P."/>
            <person name="Guigo R."/>
            <person name="Rago D."/>
            <person name="Mirbahai L."/>
            <person name="Eastwood N."/>
            <person name="Colbourne J.K."/>
            <person name="Zhou J."/>
            <person name="Mallon E."/>
            <person name="Orsini L."/>
        </authorList>
    </citation>
    <scope>NUCLEOTIDE SEQUENCE [LARGE SCALE GENOMIC DNA]</scope>
    <source>
        <strain evidence="2">LRV0_1</strain>
    </source>
</reference>